<dbReference type="Gene3D" id="3.60.20.30">
    <property type="entry name" value="(Glycosyl)asparaginase"/>
    <property type="match status" value="1"/>
</dbReference>
<evidence type="ECO:0000256" key="3">
    <source>
        <dbReference type="ARBA" id="ARBA00022813"/>
    </source>
</evidence>
<dbReference type="OrthoDB" id="9780217at2"/>
<evidence type="ECO:0000256" key="1">
    <source>
        <dbReference type="ARBA" id="ARBA00022670"/>
    </source>
</evidence>
<dbReference type="PANTHER" id="PTHR10188:SF6">
    <property type="entry name" value="N(4)-(BETA-N-ACETYLGLUCOSAMINYL)-L-ASPARAGINASE"/>
    <property type="match status" value="1"/>
</dbReference>
<evidence type="ECO:0000256" key="4">
    <source>
        <dbReference type="PIRSR" id="PIRSR600246-1"/>
    </source>
</evidence>
<dbReference type="FunFam" id="3.60.20.30:FF:000001">
    <property type="entry name" value="Isoaspartyl peptidase/L-asparaginase"/>
    <property type="match status" value="1"/>
</dbReference>
<feature type="binding site" evidence="5">
    <location>
        <begin position="206"/>
        <end position="209"/>
    </location>
    <ligand>
        <name>substrate</name>
    </ligand>
</feature>
<organism evidence="7 8">
    <name type="scientific">Acaryochloris thomasi RCC1774</name>
    <dbReference type="NCBI Taxonomy" id="1764569"/>
    <lineage>
        <taxon>Bacteria</taxon>
        <taxon>Bacillati</taxon>
        <taxon>Cyanobacteriota</taxon>
        <taxon>Cyanophyceae</taxon>
        <taxon>Acaryochloridales</taxon>
        <taxon>Acaryochloridaceae</taxon>
        <taxon>Acaryochloris</taxon>
        <taxon>Acaryochloris thomasi</taxon>
    </lineage>
</organism>
<dbReference type="SUPFAM" id="SSF56235">
    <property type="entry name" value="N-terminal nucleophile aminohydrolases (Ntn hydrolases)"/>
    <property type="match status" value="1"/>
</dbReference>
<sequence>MSNSYSLMVHGGAGALQHIKREGNEAEFERSICGILEQGRKILEQEGTALDAVEYCAALLEDDPLYNAGRGSVLNEYGEVEMDAALMNGVDLSAGAVASIKGIKNPISLARQVIEHSEHVMLAGHGAMKFAEFHNIKFWPEHYFITDARVRQLKEAQKLGRMVLDHEDTEEPQEKFGTIGVVARDLEGNLAAGTSTGGIVNKRWGRVGDTPVIGAGVFADNTTCAVSATGYGEQFLRTVLAKTIADLIDFQGLNAHDAAAAGIGYLVSKVNGLGGVIVIDRQGRCAARHSTSGMIYGWIEQSGETFHKLASPA</sequence>
<dbReference type="InterPro" id="IPR000246">
    <property type="entry name" value="Peptidase_T2"/>
</dbReference>
<keyword evidence="8" id="KW-1185">Reference proteome</keyword>
<dbReference type="GO" id="GO:0016811">
    <property type="term" value="F:hydrolase activity, acting on carbon-nitrogen (but not peptide) bonds, in linear amides"/>
    <property type="evidence" value="ECO:0007669"/>
    <property type="project" value="UniProtKB-ARBA"/>
</dbReference>
<evidence type="ECO:0000313" key="7">
    <source>
        <dbReference type="EMBL" id="PZD71638.1"/>
    </source>
</evidence>
<protein>
    <submittedName>
        <fullName evidence="7">Isoaspartyl peptidase</fullName>
        <ecNumber evidence="7">3.4.19.5</ecNumber>
    </submittedName>
</protein>
<evidence type="ECO:0000256" key="5">
    <source>
        <dbReference type="PIRSR" id="PIRSR600246-2"/>
    </source>
</evidence>
<dbReference type="AlphaFoldDB" id="A0A2W1JCX0"/>
<evidence type="ECO:0000313" key="8">
    <source>
        <dbReference type="Proteomes" id="UP000248857"/>
    </source>
</evidence>
<dbReference type="Pfam" id="PF01112">
    <property type="entry name" value="Asparaginase_2"/>
    <property type="match status" value="1"/>
</dbReference>
<feature type="active site" description="Nucleophile" evidence="4">
    <location>
        <position position="178"/>
    </location>
</feature>
<dbReference type="GO" id="GO:0006508">
    <property type="term" value="P:proteolysis"/>
    <property type="evidence" value="ECO:0007669"/>
    <property type="project" value="UniProtKB-KW"/>
</dbReference>
<gene>
    <name evidence="7" type="primary">iaaA_2</name>
    <name evidence="7" type="ORF">C1752_05088</name>
</gene>
<comment type="caution">
    <text evidence="7">The sequence shown here is derived from an EMBL/GenBank/DDBJ whole genome shotgun (WGS) entry which is preliminary data.</text>
</comment>
<proteinExistence type="predicted"/>
<accession>A0A2W1JCX0</accession>
<reference evidence="7 8" key="1">
    <citation type="journal article" date="2018" name="Sci. Rep.">
        <title>A novel species of the marine cyanobacterium Acaryochloris with a unique pigment content and lifestyle.</title>
        <authorList>
            <person name="Partensky F."/>
            <person name="Six C."/>
            <person name="Ratin M."/>
            <person name="Garczarek L."/>
            <person name="Vaulot D."/>
            <person name="Probert I."/>
            <person name="Calteau A."/>
            <person name="Gourvil P."/>
            <person name="Marie D."/>
            <person name="Grebert T."/>
            <person name="Bouchier C."/>
            <person name="Le Panse S."/>
            <person name="Gachenot M."/>
            <person name="Rodriguez F."/>
            <person name="Garrido J.L."/>
        </authorList>
    </citation>
    <scope>NUCLEOTIDE SEQUENCE [LARGE SCALE GENOMIC DNA]</scope>
    <source>
        <strain evidence="7 8">RCC1774</strain>
    </source>
</reference>
<dbReference type="EC" id="3.4.19.5" evidence="7"/>
<keyword evidence="1" id="KW-0645">Protease</keyword>
<keyword evidence="2 7" id="KW-0378">Hydrolase</keyword>
<dbReference type="PANTHER" id="PTHR10188">
    <property type="entry name" value="L-ASPARAGINASE"/>
    <property type="match status" value="1"/>
</dbReference>
<dbReference type="InterPro" id="IPR029055">
    <property type="entry name" value="Ntn_hydrolases_N"/>
</dbReference>
<feature type="site" description="Cleavage; by autolysis" evidence="6">
    <location>
        <begin position="177"/>
        <end position="178"/>
    </location>
</feature>
<dbReference type="CDD" id="cd04512">
    <property type="entry name" value="Ntn_Asparaginase_2_like"/>
    <property type="match status" value="1"/>
</dbReference>
<feature type="binding site" evidence="5">
    <location>
        <begin position="229"/>
        <end position="232"/>
    </location>
    <ligand>
        <name>substrate</name>
    </ligand>
</feature>
<dbReference type="RefSeq" id="WP_110987893.1">
    <property type="nucleotide sequence ID" value="NZ_CAWNWM010000015.1"/>
</dbReference>
<evidence type="ECO:0000256" key="2">
    <source>
        <dbReference type="ARBA" id="ARBA00022801"/>
    </source>
</evidence>
<evidence type="ECO:0000256" key="6">
    <source>
        <dbReference type="PIRSR" id="PIRSR600246-3"/>
    </source>
</evidence>
<dbReference type="GO" id="GO:0008798">
    <property type="term" value="F:beta-aspartyl-peptidase activity"/>
    <property type="evidence" value="ECO:0007669"/>
    <property type="project" value="UniProtKB-EC"/>
</dbReference>
<dbReference type="EMBL" id="PQWO01000015">
    <property type="protein sequence ID" value="PZD71638.1"/>
    <property type="molecule type" value="Genomic_DNA"/>
</dbReference>
<keyword evidence="3" id="KW-0068">Autocatalytic cleavage</keyword>
<name>A0A2W1JCX0_9CYAN</name>
<dbReference type="Proteomes" id="UP000248857">
    <property type="component" value="Unassembled WGS sequence"/>
</dbReference>